<comment type="similarity">
    <text evidence="5">Belongs to the Omp25/RopB family.</text>
</comment>
<evidence type="ECO:0000259" key="7">
    <source>
        <dbReference type="Pfam" id="PF13505"/>
    </source>
</evidence>
<organism evidence="8 9">
    <name type="scientific">Methylocystis iwaonis</name>
    <dbReference type="NCBI Taxonomy" id="2885079"/>
    <lineage>
        <taxon>Bacteria</taxon>
        <taxon>Pseudomonadati</taxon>
        <taxon>Pseudomonadota</taxon>
        <taxon>Alphaproteobacteria</taxon>
        <taxon>Hyphomicrobiales</taxon>
        <taxon>Methylocystaceae</taxon>
        <taxon>Methylocystis</taxon>
    </lineage>
</organism>
<keyword evidence="9" id="KW-1185">Reference proteome</keyword>
<comment type="subcellular location">
    <subcellularLocation>
        <location evidence="1">Cell outer membrane</location>
    </subcellularLocation>
</comment>
<evidence type="ECO:0000256" key="2">
    <source>
        <dbReference type="ARBA" id="ARBA00022729"/>
    </source>
</evidence>
<feature type="signal peptide" evidence="6">
    <location>
        <begin position="1"/>
        <end position="23"/>
    </location>
</feature>
<evidence type="ECO:0000313" key="8">
    <source>
        <dbReference type="EMBL" id="BDV35637.1"/>
    </source>
</evidence>
<dbReference type="Pfam" id="PF13505">
    <property type="entry name" value="OMP_b-brl"/>
    <property type="match status" value="1"/>
</dbReference>
<proteinExistence type="inferred from homology"/>
<feature type="chain" id="PRO_5046298988" evidence="6">
    <location>
        <begin position="24"/>
        <end position="248"/>
    </location>
</feature>
<evidence type="ECO:0000256" key="1">
    <source>
        <dbReference type="ARBA" id="ARBA00004442"/>
    </source>
</evidence>
<dbReference type="PANTHER" id="PTHR34001:SF3">
    <property type="entry name" value="BLL7405 PROTEIN"/>
    <property type="match status" value="1"/>
</dbReference>
<dbReference type="Proteomes" id="UP001317629">
    <property type="component" value="Chromosome"/>
</dbReference>
<feature type="domain" description="Outer membrane protein beta-barrel" evidence="7">
    <location>
        <begin position="25"/>
        <end position="220"/>
    </location>
</feature>
<evidence type="ECO:0000256" key="6">
    <source>
        <dbReference type="SAM" id="SignalP"/>
    </source>
</evidence>
<gene>
    <name evidence="8" type="ORF">SS37A_31660</name>
</gene>
<dbReference type="EMBL" id="AP027142">
    <property type="protein sequence ID" value="BDV35637.1"/>
    <property type="molecule type" value="Genomic_DNA"/>
</dbReference>
<evidence type="ECO:0000313" key="9">
    <source>
        <dbReference type="Proteomes" id="UP001317629"/>
    </source>
</evidence>
<reference evidence="8 9" key="1">
    <citation type="journal article" date="2023" name="Int. J. Syst. Evol. Microbiol.">
        <title>Methylocystis iwaonis sp. nov., a type II methane-oxidizing bacterium from surface soil of a rice paddy field in Japan, and emended description of the genus Methylocystis (ex Whittenbury et al. 1970) Bowman et al. 1993.</title>
        <authorList>
            <person name="Kaise H."/>
            <person name="Sawadogo J.B."/>
            <person name="Alam M.S."/>
            <person name="Ueno C."/>
            <person name="Dianou D."/>
            <person name="Shinjo R."/>
            <person name="Asakawa S."/>
        </authorList>
    </citation>
    <scope>NUCLEOTIDE SEQUENCE [LARGE SCALE GENOMIC DNA]</scope>
    <source>
        <strain evidence="8 9">SS37A-Re</strain>
    </source>
</reference>
<keyword evidence="4" id="KW-0998">Cell outer membrane</keyword>
<evidence type="ECO:0000256" key="5">
    <source>
        <dbReference type="ARBA" id="ARBA00038306"/>
    </source>
</evidence>
<name>A0ABN6VKK1_9HYPH</name>
<dbReference type="Gene3D" id="2.40.160.20">
    <property type="match status" value="1"/>
</dbReference>
<protein>
    <submittedName>
        <fullName evidence="8">Membrane protein</fullName>
    </submittedName>
</protein>
<dbReference type="SUPFAM" id="SSF56925">
    <property type="entry name" value="OMPA-like"/>
    <property type="match status" value="1"/>
</dbReference>
<accession>A0ABN6VKK1</accession>
<keyword evidence="2 6" id="KW-0732">Signal</keyword>
<dbReference type="InterPro" id="IPR051692">
    <property type="entry name" value="OMP-like"/>
</dbReference>
<dbReference type="RefSeq" id="WP_281929128.1">
    <property type="nucleotide sequence ID" value="NZ_AP027142.1"/>
</dbReference>
<keyword evidence="3" id="KW-0472">Membrane</keyword>
<dbReference type="PANTHER" id="PTHR34001">
    <property type="entry name" value="BLL7405 PROTEIN"/>
    <property type="match status" value="1"/>
</dbReference>
<dbReference type="InterPro" id="IPR011250">
    <property type="entry name" value="OMP/PagP_B-barrel"/>
</dbReference>
<evidence type="ECO:0000256" key="3">
    <source>
        <dbReference type="ARBA" id="ARBA00023136"/>
    </source>
</evidence>
<evidence type="ECO:0000256" key="4">
    <source>
        <dbReference type="ARBA" id="ARBA00023237"/>
    </source>
</evidence>
<dbReference type="InterPro" id="IPR027385">
    <property type="entry name" value="Beta-barrel_OMP"/>
</dbReference>
<sequence>MKRITVFHLAAMTISLLAGSAAAADLPSAKAPPPPPPPPVFSWQGGYVGVYAGAILGEGAFTLVNQTPLRGSAFVGGGTIGYNWQWTDTIVLGAEADFGYRGSIQPGRTGWSYPGRTDSGVLGTLRGRVGYAFAPRWLAYVSAGLAYGTNFISNNFSSLPPFTYGQLSSGPTLRPGWTAGAGFEYAWNDKISIKGEYLYAWLAETGVAYNTNRGVLNANVSSAGHVVRAGINYHFSAGPLAAPPALVK</sequence>